<dbReference type="Proteomes" id="UP000283255">
    <property type="component" value="Unassembled WGS sequence"/>
</dbReference>
<gene>
    <name evidence="1" type="ORF">D1Z90_19860</name>
</gene>
<keyword evidence="2" id="KW-1185">Reference proteome</keyword>
<protein>
    <submittedName>
        <fullName evidence="1">Uncharacterized protein</fullName>
    </submittedName>
</protein>
<proteinExistence type="predicted"/>
<accession>A0A418Y9E2</accession>
<feature type="non-terminal residue" evidence="1">
    <location>
        <position position="1"/>
    </location>
</feature>
<organism evidence="1 2">
    <name type="scientific">Motilimonas pumila</name>
    <dbReference type="NCBI Taxonomy" id="2303987"/>
    <lineage>
        <taxon>Bacteria</taxon>
        <taxon>Pseudomonadati</taxon>
        <taxon>Pseudomonadota</taxon>
        <taxon>Gammaproteobacteria</taxon>
        <taxon>Alteromonadales</taxon>
        <taxon>Alteromonadales genera incertae sedis</taxon>
        <taxon>Motilimonas</taxon>
    </lineage>
</organism>
<evidence type="ECO:0000313" key="1">
    <source>
        <dbReference type="EMBL" id="RJG37245.1"/>
    </source>
</evidence>
<comment type="caution">
    <text evidence="1">The sequence shown here is derived from an EMBL/GenBank/DDBJ whole genome shotgun (WGS) entry which is preliminary data.</text>
</comment>
<evidence type="ECO:0000313" key="2">
    <source>
        <dbReference type="Proteomes" id="UP000283255"/>
    </source>
</evidence>
<reference evidence="1 2" key="2">
    <citation type="submission" date="2019-01" db="EMBL/GenBank/DDBJ databases">
        <title>Motilimonas pumilus sp. nov., isolated from the gut of sea cucumber (Apostichopus japonicus).</title>
        <authorList>
            <person name="Wang F.-Q."/>
            <person name="Ren L.-H."/>
            <person name="Lin Y.-W."/>
            <person name="Sun G.-H."/>
            <person name="Du Z.-J."/>
            <person name="Zhao J.-X."/>
            <person name="Liu X.-J."/>
            <person name="Liu L.-J."/>
        </authorList>
    </citation>
    <scope>NUCLEOTIDE SEQUENCE [LARGE SCALE GENOMIC DNA]</scope>
    <source>
        <strain evidence="1 2">PLHSC7-2</strain>
    </source>
</reference>
<dbReference type="RefSeq" id="WP_232525318.1">
    <property type="nucleotide sequence ID" value="NZ_QZCH01000053.1"/>
</dbReference>
<dbReference type="EMBL" id="QZCH01000053">
    <property type="protein sequence ID" value="RJG37245.1"/>
    <property type="molecule type" value="Genomic_DNA"/>
</dbReference>
<dbReference type="AlphaFoldDB" id="A0A418Y9E2"/>
<reference evidence="1 2" key="1">
    <citation type="submission" date="2018-09" db="EMBL/GenBank/DDBJ databases">
        <authorList>
            <person name="Wang F."/>
        </authorList>
    </citation>
    <scope>NUCLEOTIDE SEQUENCE [LARGE SCALE GENOMIC DNA]</scope>
    <source>
        <strain evidence="1 2">PLHSC7-2</strain>
    </source>
</reference>
<sequence length="65" mass="7391">WSNRALVCTKEDMGDSLLGPFSLKCITEGSNGKSIIYHDEIIEKVINFDFYVDGDNWDKNDSMTN</sequence>
<name>A0A418Y9E2_9GAMM</name>